<dbReference type="InterPro" id="IPR054254">
    <property type="entry name" value="DUF6985"/>
</dbReference>
<dbReference type="Proteomes" id="UP001220509">
    <property type="component" value="Chromosome"/>
</dbReference>
<name>A0AAX3M5D3_9BACL</name>
<dbReference type="EMBL" id="CP117416">
    <property type="protein sequence ID" value="WCT57112.1"/>
    <property type="molecule type" value="Genomic_DNA"/>
</dbReference>
<evidence type="ECO:0000313" key="2">
    <source>
        <dbReference type="EMBL" id="WCT57112.1"/>
    </source>
</evidence>
<feature type="domain" description="DUF6985" evidence="1">
    <location>
        <begin position="12"/>
        <end position="142"/>
    </location>
</feature>
<dbReference type="Pfam" id="PF22481">
    <property type="entry name" value="DUF6985"/>
    <property type="match status" value="1"/>
</dbReference>
<gene>
    <name evidence="2" type="ORF">PQ456_06250</name>
</gene>
<proteinExistence type="predicted"/>
<dbReference type="RefSeq" id="WP_273615358.1">
    <property type="nucleotide sequence ID" value="NZ_CP117416.1"/>
</dbReference>
<evidence type="ECO:0000313" key="3">
    <source>
        <dbReference type="Proteomes" id="UP001220509"/>
    </source>
</evidence>
<organism evidence="2 3">
    <name type="scientific">Paenibacillus kyungheensis</name>
    <dbReference type="NCBI Taxonomy" id="1452732"/>
    <lineage>
        <taxon>Bacteria</taxon>
        <taxon>Bacillati</taxon>
        <taxon>Bacillota</taxon>
        <taxon>Bacilli</taxon>
        <taxon>Bacillales</taxon>
        <taxon>Paenibacillaceae</taxon>
        <taxon>Paenibacillus</taxon>
    </lineage>
</organism>
<dbReference type="KEGG" id="pka:PQ456_06250"/>
<evidence type="ECO:0000259" key="1">
    <source>
        <dbReference type="Pfam" id="PF22481"/>
    </source>
</evidence>
<protein>
    <recommendedName>
        <fullName evidence="1">DUF6985 domain-containing protein</fullName>
    </recommendedName>
</protein>
<reference evidence="2 3" key="1">
    <citation type="submission" date="2023-02" db="EMBL/GenBank/DDBJ databases">
        <title>Genome sequence of Paenibacillus kyungheensis KACC 18744.</title>
        <authorList>
            <person name="Kim S."/>
            <person name="Heo J."/>
            <person name="Kwon S.-W."/>
        </authorList>
    </citation>
    <scope>NUCLEOTIDE SEQUENCE [LARGE SCALE GENOMIC DNA]</scope>
    <source>
        <strain evidence="2 3">KACC 18744</strain>
    </source>
</reference>
<sequence length="169" mass="20037">MSETILRKIDRRKEDWGAEFYAPVFNQYMGVYVGDPDISTEAVEKVVQAFNQLDQDTLAKLFQFSWDYCKSFCDYVGDQECPSIQQPEEILQYIEPIDMMIEMDPERTETIIRIELNCDWEVEHGLEWLIRDQQILYVGSCEVPDAWKELSYYENYSLNFAFGNNYDNL</sequence>
<accession>A0AAX3M5D3</accession>
<keyword evidence="3" id="KW-1185">Reference proteome</keyword>
<dbReference type="AlphaFoldDB" id="A0AAX3M5D3"/>